<evidence type="ECO:0000256" key="5">
    <source>
        <dbReference type="ARBA" id="ARBA00022989"/>
    </source>
</evidence>
<feature type="transmembrane region" description="Helical" evidence="8">
    <location>
        <begin position="115"/>
        <end position="138"/>
    </location>
</feature>
<dbReference type="GO" id="GO:0015128">
    <property type="term" value="F:gluconate transmembrane transporter activity"/>
    <property type="evidence" value="ECO:0007669"/>
    <property type="project" value="InterPro"/>
</dbReference>
<keyword evidence="3" id="KW-1003">Cell membrane</keyword>
<keyword evidence="4 8" id="KW-0812">Transmembrane</keyword>
<reference evidence="9 10" key="1">
    <citation type="submission" date="2019-02" db="EMBL/GenBank/DDBJ databases">
        <title>Deep-cultivation of Planctomycetes and their phenomic and genomic characterization uncovers novel biology.</title>
        <authorList>
            <person name="Wiegand S."/>
            <person name="Jogler M."/>
            <person name="Boedeker C."/>
            <person name="Pinto D."/>
            <person name="Vollmers J."/>
            <person name="Rivas-Marin E."/>
            <person name="Kohn T."/>
            <person name="Peeters S.H."/>
            <person name="Heuer A."/>
            <person name="Rast P."/>
            <person name="Oberbeckmann S."/>
            <person name="Bunk B."/>
            <person name="Jeske O."/>
            <person name="Meyerdierks A."/>
            <person name="Storesund J.E."/>
            <person name="Kallscheuer N."/>
            <person name="Luecker S."/>
            <person name="Lage O.M."/>
            <person name="Pohl T."/>
            <person name="Merkel B.J."/>
            <person name="Hornburger P."/>
            <person name="Mueller R.-W."/>
            <person name="Bruemmer F."/>
            <person name="Labrenz M."/>
            <person name="Spormann A.M."/>
            <person name="Op den Camp H."/>
            <person name="Overmann J."/>
            <person name="Amann R."/>
            <person name="Jetten M.S.M."/>
            <person name="Mascher T."/>
            <person name="Medema M.H."/>
            <person name="Devos D.P."/>
            <person name="Kaster A.-K."/>
            <person name="Ovreas L."/>
            <person name="Rohde M."/>
            <person name="Galperin M.Y."/>
            <person name="Jogler C."/>
        </authorList>
    </citation>
    <scope>NUCLEOTIDE SEQUENCE [LARGE SCALE GENOMIC DNA]</scope>
    <source>
        <strain evidence="9 10">CA12</strain>
    </source>
</reference>
<feature type="transmembrane region" description="Helical" evidence="8">
    <location>
        <begin position="293"/>
        <end position="316"/>
    </location>
</feature>
<feature type="transmembrane region" description="Helical" evidence="8">
    <location>
        <begin position="417"/>
        <end position="441"/>
    </location>
</feature>
<dbReference type="Proteomes" id="UP000318741">
    <property type="component" value="Chromosome"/>
</dbReference>
<evidence type="ECO:0000256" key="2">
    <source>
        <dbReference type="ARBA" id="ARBA00022448"/>
    </source>
</evidence>
<dbReference type="KEGG" id="acaf:CA12_27340"/>
<protein>
    <submittedName>
        <fullName evidence="9">Inner membrane permease YgbN</fullName>
    </submittedName>
</protein>
<comment type="subcellular location">
    <subcellularLocation>
        <location evidence="1">Cell membrane</location>
        <topology evidence="1">Multi-pass membrane protein</topology>
    </subcellularLocation>
</comment>
<dbReference type="OrthoDB" id="9787129at2"/>
<evidence type="ECO:0000256" key="3">
    <source>
        <dbReference type="ARBA" id="ARBA00022475"/>
    </source>
</evidence>
<dbReference type="GO" id="GO:0005886">
    <property type="term" value="C:plasma membrane"/>
    <property type="evidence" value="ECO:0007669"/>
    <property type="project" value="UniProtKB-SubCell"/>
</dbReference>
<feature type="transmembrane region" description="Helical" evidence="8">
    <location>
        <begin position="328"/>
        <end position="350"/>
    </location>
</feature>
<keyword evidence="10" id="KW-1185">Reference proteome</keyword>
<evidence type="ECO:0000256" key="7">
    <source>
        <dbReference type="ARBA" id="ARBA00049663"/>
    </source>
</evidence>
<feature type="transmembrane region" description="Helical" evidence="8">
    <location>
        <begin position="261"/>
        <end position="281"/>
    </location>
</feature>
<proteinExistence type="inferred from homology"/>
<dbReference type="Pfam" id="PF02447">
    <property type="entry name" value="GntP_permease"/>
    <property type="match status" value="2"/>
</dbReference>
<evidence type="ECO:0000256" key="6">
    <source>
        <dbReference type="ARBA" id="ARBA00023136"/>
    </source>
</evidence>
<dbReference type="PANTHER" id="PTHR30354:SF22">
    <property type="entry name" value="HIGH-AFFINITY GLUCONATE TRANSPORTER"/>
    <property type="match status" value="1"/>
</dbReference>
<comment type="similarity">
    <text evidence="7">Belongs to the GntP permease family.</text>
</comment>
<sequence>MIGPDSPAVVSSVVPGLILLGSTAVLFLLIVRWNVHAFVALVAVAVGVAVASPEVAVADSVGAVTSALGEMAGKIAVAIVAASIVGHGLMASGAADRIVRALTPRVGRRGRSLPLVAGGFVLAIPVFFDTVFFLLVPLARAMSLRDLRGRPPDGERPDGVESPRRRSHFVLNALAISAGGSATHVFVPPTPGPLVMAAELGADLGVVMLVGTCVAFPASLTGWLYALWIDRRLDLPVRDTPGVDTASETTALRPDAELPPLGLALLPIALPVLLIGGKTVADVTGAPPEATATLAVVGDPAVALLIAAAASVALLARQRRAGMAELRGGIGTAVAAGGVIVLITAAGGAFGKMLVAAGLGEALESIGDTLGLPLLALGFGLASLFKIAQGSGTVAMITVSAVCSPLLLAAAPPFHAAWLVAAIGSGTLVGTWMNDSGFWVFRTMTGFDEVETLKTKSAMMALMGFAGFVTVLAGSALVPLV</sequence>
<evidence type="ECO:0000256" key="8">
    <source>
        <dbReference type="SAM" id="Phobius"/>
    </source>
</evidence>
<name>A0A517PB85_9PLAN</name>
<dbReference type="InterPro" id="IPR003474">
    <property type="entry name" value="Glcn_transporter"/>
</dbReference>
<dbReference type="PANTHER" id="PTHR30354">
    <property type="entry name" value="GNT FAMILY GLUCONATE TRANSPORTER"/>
    <property type="match status" value="1"/>
</dbReference>
<evidence type="ECO:0000313" key="10">
    <source>
        <dbReference type="Proteomes" id="UP000318741"/>
    </source>
</evidence>
<evidence type="ECO:0000313" key="9">
    <source>
        <dbReference type="EMBL" id="QDT16628.1"/>
    </source>
</evidence>
<keyword evidence="5 8" id="KW-1133">Transmembrane helix</keyword>
<organism evidence="9 10">
    <name type="scientific">Alienimonas californiensis</name>
    <dbReference type="NCBI Taxonomy" id="2527989"/>
    <lineage>
        <taxon>Bacteria</taxon>
        <taxon>Pseudomonadati</taxon>
        <taxon>Planctomycetota</taxon>
        <taxon>Planctomycetia</taxon>
        <taxon>Planctomycetales</taxon>
        <taxon>Planctomycetaceae</taxon>
        <taxon>Alienimonas</taxon>
    </lineage>
</organism>
<evidence type="ECO:0000256" key="4">
    <source>
        <dbReference type="ARBA" id="ARBA00022692"/>
    </source>
</evidence>
<feature type="transmembrane region" description="Helical" evidence="8">
    <location>
        <begin position="12"/>
        <end position="31"/>
    </location>
</feature>
<feature type="transmembrane region" description="Helical" evidence="8">
    <location>
        <begin position="461"/>
        <end position="480"/>
    </location>
</feature>
<dbReference type="AlphaFoldDB" id="A0A517PB85"/>
<gene>
    <name evidence="9" type="primary">ygbN</name>
    <name evidence="9" type="ORF">CA12_27340</name>
</gene>
<feature type="transmembrane region" description="Helical" evidence="8">
    <location>
        <begin position="37"/>
        <end position="63"/>
    </location>
</feature>
<feature type="transmembrane region" description="Helical" evidence="8">
    <location>
        <begin position="394"/>
        <end position="411"/>
    </location>
</feature>
<accession>A0A517PB85</accession>
<feature type="transmembrane region" description="Helical" evidence="8">
    <location>
        <begin position="207"/>
        <end position="228"/>
    </location>
</feature>
<dbReference type="EMBL" id="CP036265">
    <property type="protein sequence ID" value="QDT16628.1"/>
    <property type="molecule type" value="Genomic_DNA"/>
</dbReference>
<evidence type="ECO:0000256" key="1">
    <source>
        <dbReference type="ARBA" id="ARBA00004651"/>
    </source>
</evidence>
<keyword evidence="6 8" id="KW-0472">Membrane</keyword>
<feature type="transmembrane region" description="Helical" evidence="8">
    <location>
        <begin position="75"/>
        <end position="95"/>
    </location>
</feature>
<keyword evidence="2" id="KW-0813">Transport</keyword>